<dbReference type="Pfam" id="PF00082">
    <property type="entry name" value="Peptidase_S8"/>
    <property type="match status" value="1"/>
</dbReference>
<evidence type="ECO:0000256" key="7">
    <source>
        <dbReference type="PROSITE-ProRule" id="PRU01032"/>
    </source>
</evidence>
<keyword evidence="5 7" id="KW-0106">Calcium</keyword>
<comment type="cofactor">
    <cofactor evidence="7">
        <name>Ca(2+)</name>
        <dbReference type="ChEBI" id="CHEBI:29108"/>
    </cofactor>
    <text evidence="7">Binds 1 Ca(2+) ion per subunit.</text>
</comment>
<evidence type="ECO:0000313" key="10">
    <source>
        <dbReference type="Proteomes" id="UP001139353"/>
    </source>
</evidence>
<dbReference type="InterPro" id="IPR023828">
    <property type="entry name" value="Peptidase_S8_Ser-AS"/>
</dbReference>
<sequence length="541" mass="55834">MTDTRFIAVPGSERTPAFGATATRAADAEAWVEVTLKLARKTPLPAVDQRPQRPLSATELGAQYGASDDAVKRVSDTFTGLGLTVLASDAATRSVQLGGPVSAMEGAFQVKLMNFDGVRGAYRGRVGALHVPAALGNDIVGVFGLDNRRVVRRRPDAGRKRHVVDHTATAAKKRPWFFPSELATAYDFPDGDGSGQTIGLLEFGGGYFPDDLAAFGKAAGLASLPTVVPISVDKMPTNTNDEATGEVMLDVEVLAGICPKATIPVWFSQFTEKGWVDALDAATHDAQYKPQVLSISWGYAEDVSVWTASAVKQVNEALQEAALMGITICVAAGDDGSSDGINDGHAHVDFPCASPFVLAVGGTLLRTGAKGSERAWKDGDGLRADNGGSTGGGVSARLARPAWQAGLDIAPVNPGQTAGRIVPDVAANASANTGYFVVAQGQQEISGGTSAAAPLWAALVARMNQQLAATGKRVGYLTPLLYGAAAAGGGPLGKLGCNDIHAGDNVTAHVGGFKSTAGFDAVTGWGSPRGKDLLAALTKLL</sequence>
<dbReference type="InterPro" id="IPR050819">
    <property type="entry name" value="Tripeptidyl-peptidase_I"/>
</dbReference>
<evidence type="ECO:0000256" key="5">
    <source>
        <dbReference type="ARBA" id="ARBA00022837"/>
    </source>
</evidence>
<dbReference type="SUPFAM" id="SSF54897">
    <property type="entry name" value="Protease propeptides/inhibitors"/>
    <property type="match status" value="1"/>
</dbReference>
<dbReference type="InterPro" id="IPR015366">
    <property type="entry name" value="S53_propep"/>
</dbReference>
<dbReference type="GO" id="GO:0008240">
    <property type="term" value="F:tripeptidyl-peptidase activity"/>
    <property type="evidence" value="ECO:0007669"/>
    <property type="project" value="TreeGrafter"/>
</dbReference>
<feature type="domain" description="Peptidase S53" evidence="8">
    <location>
        <begin position="176"/>
        <end position="540"/>
    </location>
</feature>
<dbReference type="CDD" id="cd04056">
    <property type="entry name" value="Peptidases_S53"/>
    <property type="match status" value="1"/>
</dbReference>
<dbReference type="Gene3D" id="3.40.50.200">
    <property type="entry name" value="Peptidase S8/S53 domain"/>
    <property type="match status" value="1"/>
</dbReference>
<feature type="binding site" evidence="7">
    <location>
        <position position="500"/>
    </location>
    <ligand>
        <name>Ca(2+)</name>
        <dbReference type="ChEBI" id="CHEBI:29108"/>
    </ligand>
</feature>
<evidence type="ECO:0000256" key="3">
    <source>
        <dbReference type="ARBA" id="ARBA00022801"/>
    </source>
</evidence>
<comment type="caution">
    <text evidence="9">The sequence shown here is derived from an EMBL/GenBank/DDBJ whole genome shotgun (WGS) entry which is preliminary data.</text>
</comment>
<feature type="binding site" evidence="7">
    <location>
        <position position="499"/>
    </location>
    <ligand>
        <name>Ca(2+)</name>
        <dbReference type="ChEBI" id="CHEBI:29108"/>
    </ligand>
</feature>
<keyword evidence="10" id="KW-1185">Reference proteome</keyword>
<dbReference type="InterPro" id="IPR000209">
    <property type="entry name" value="Peptidase_S8/S53_dom"/>
</dbReference>
<dbReference type="AlphaFoldDB" id="A0A9X1YH05"/>
<accession>A0A9X1YH05</accession>
<gene>
    <name evidence="9" type="ORF">LPC04_05980</name>
</gene>
<feature type="active site" description="Charge relay system" evidence="7">
    <location>
        <position position="246"/>
    </location>
</feature>
<dbReference type="Pfam" id="PF09286">
    <property type="entry name" value="Pro-kuma_activ"/>
    <property type="match status" value="1"/>
</dbReference>
<feature type="active site" description="Charge relay system" evidence="7">
    <location>
        <position position="250"/>
    </location>
</feature>
<dbReference type="GO" id="GO:0004252">
    <property type="term" value="F:serine-type endopeptidase activity"/>
    <property type="evidence" value="ECO:0007669"/>
    <property type="project" value="UniProtKB-UniRule"/>
</dbReference>
<dbReference type="EMBL" id="JAJLJH010000001">
    <property type="protein sequence ID" value="MCK9685260.1"/>
    <property type="molecule type" value="Genomic_DNA"/>
</dbReference>
<dbReference type="GO" id="GO:0006508">
    <property type="term" value="P:proteolysis"/>
    <property type="evidence" value="ECO:0007669"/>
    <property type="project" value="UniProtKB-KW"/>
</dbReference>
<dbReference type="Proteomes" id="UP001139353">
    <property type="component" value="Unassembled WGS sequence"/>
</dbReference>
<organism evidence="9 10">
    <name type="scientific">Scleromatobacter humisilvae</name>
    <dbReference type="NCBI Taxonomy" id="2897159"/>
    <lineage>
        <taxon>Bacteria</taxon>
        <taxon>Pseudomonadati</taxon>
        <taxon>Pseudomonadota</taxon>
        <taxon>Betaproteobacteria</taxon>
        <taxon>Burkholderiales</taxon>
        <taxon>Sphaerotilaceae</taxon>
        <taxon>Scleromatobacter</taxon>
    </lineage>
</organism>
<keyword evidence="6" id="KW-0865">Zymogen</keyword>
<dbReference type="InterPro" id="IPR036852">
    <property type="entry name" value="Peptidase_S8/S53_dom_sf"/>
</dbReference>
<keyword evidence="3 7" id="KW-0378">Hydrolase</keyword>
<dbReference type="PROSITE" id="PS51695">
    <property type="entry name" value="SEDOLISIN"/>
    <property type="match status" value="1"/>
</dbReference>
<keyword evidence="4 7" id="KW-0720">Serine protease</keyword>
<evidence type="ECO:0000313" key="9">
    <source>
        <dbReference type="EMBL" id="MCK9685260.1"/>
    </source>
</evidence>
<evidence type="ECO:0000256" key="1">
    <source>
        <dbReference type="ARBA" id="ARBA00022670"/>
    </source>
</evidence>
<keyword evidence="2 7" id="KW-0479">Metal-binding</keyword>
<evidence type="ECO:0000256" key="2">
    <source>
        <dbReference type="ARBA" id="ARBA00022723"/>
    </source>
</evidence>
<evidence type="ECO:0000256" key="4">
    <source>
        <dbReference type="ARBA" id="ARBA00022825"/>
    </source>
</evidence>
<proteinExistence type="predicted"/>
<reference evidence="9" key="1">
    <citation type="submission" date="2021-11" db="EMBL/GenBank/DDBJ databases">
        <title>BS-T2-15 a new species belonging to the Comamonadaceae family isolated from the soil of a French oak forest.</title>
        <authorList>
            <person name="Mieszkin S."/>
            <person name="Alain K."/>
        </authorList>
    </citation>
    <scope>NUCLEOTIDE SEQUENCE</scope>
    <source>
        <strain evidence="9">BS-T2-15</strain>
    </source>
</reference>
<dbReference type="PROSITE" id="PS00138">
    <property type="entry name" value="SUBTILASE_SER"/>
    <property type="match status" value="1"/>
</dbReference>
<evidence type="ECO:0000256" key="6">
    <source>
        <dbReference type="ARBA" id="ARBA00023145"/>
    </source>
</evidence>
<dbReference type="PANTHER" id="PTHR14218">
    <property type="entry name" value="PROTEASE S8 TRIPEPTIDYL PEPTIDASE I CLN2"/>
    <property type="match status" value="1"/>
</dbReference>
<dbReference type="RefSeq" id="WP_275681268.1">
    <property type="nucleotide sequence ID" value="NZ_JAJLJH010000001.1"/>
</dbReference>
<feature type="binding site" evidence="7">
    <location>
        <position position="518"/>
    </location>
    <ligand>
        <name>Ca(2+)</name>
        <dbReference type="ChEBI" id="CHEBI:29108"/>
    </ligand>
</feature>
<dbReference type="SUPFAM" id="SSF52743">
    <property type="entry name" value="Subtilisin-like"/>
    <property type="match status" value="1"/>
</dbReference>
<dbReference type="GO" id="GO:0046872">
    <property type="term" value="F:metal ion binding"/>
    <property type="evidence" value="ECO:0007669"/>
    <property type="project" value="UniProtKB-UniRule"/>
</dbReference>
<keyword evidence="1 7" id="KW-0645">Protease</keyword>
<dbReference type="InterPro" id="IPR030400">
    <property type="entry name" value="Sedolisin_dom"/>
</dbReference>
<dbReference type="SMART" id="SM00944">
    <property type="entry name" value="Pro-kuma_activ"/>
    <property type="match status" value="1"/>
</dbReference>
<dbReference type="PANTHER" id="PTHR14218:SF15">
    <property type="entry name" value="TRIPEPTIDYL-PEPTIDASE 1"/>
    <property type="match status" value="1"/>
</dbReference>
<name>A0A9X1YH05_9BURK</name>
<feature type="binding site" evidence="7">
    <location>
        <position position="520"/>
    </location>
    <ligand>
        <name>Ca(2+)</name>
        <dbReference type="ChEBI" id="CHEBI:29108"/>
    </ligand>
</feature>
<feature type="active site" description="Charge relay system" evidence="7">
    <location>
        <position position="450"/>
    </location>
</feature>
<protein>
    <submittedName>
        <fullName evidence="9">S8 family serine peptidase</fullName>
    </submittedName>
</protein>
<evidence type="ECO:0000259" key="8">
    <source>
        <dbReference type="PROSITE" id="PS51695"/>
    </source>
</evidence>